<evidence type="ECO:0000313" key="2">
    <source>
        <dbReference type="Proteomes" id="UP000823775"/>
    </source>
</evidence>
<feature type="non-terminal residue" evidence="1">
    <location>
        <position position="1"/>
    </location>
</feature>
<reference evidence="1 2" key="1">
    <citation type="journal article" date="2021" name="BMC Genomics">
        <title>Datura genome reveals duplications of psychoactive alkaloid biosynthetic genes and high mutation rate following tissue culture.</title>
        <authorList>
            <person name="Rajewski A."/>
            <person name="Carter-House D."/>
            <person name="Stajich J."/>
            <person name="Litt A."/>
        </authorList>
    </citation>
    <scope>NUCLEOTIDE SEQUENCE [LARGE SCALE GENOMIC DNA]</scope>
    <source>
        <strain evidence="1">AR-01</strain>
    </source>
</reference>
<feature type="non-terminal residue" evidence="1">
    <location>
        <position position="73"/>
    </location>
</feature>
<dbReference type="Proteomes" id="UP000823775">
    <property type="component" value="Unassembled WGS sequence"/>
</dbReference>
<gene>
    <name evidence="1" type="ORF">HAX54_036649</name>
</gene>
<accession>A0ABS8VIU7</accession>
<protein>
    <submittedName>
        <fullName evidence="1">Uncharacterized protein</fullName>
    </submittedName>
</protein>
<comment type="caution">
    <text evidence="1">The sequence shown here is derived from an EMBL/GenBank/DDBJ whole genome shotgun (WGS) entry which is preliminary data.</text>
</comment>
<sequence length="73" mass="7772">ALGTFVDIFPFHQQNASLDIRPMLSRCQTARAGANLLEQVQIAPPTPVLHLAGGNPRLAGQKAGARQSLLHCS</sequence>
<name>A0ABS8VIU7_DATST</name>
<keyword evidence="2" id="KW-1185">Reference proteome</keyword>
<dbReference type="EMBL" id="JACEIK010004876">
    <property type="protein sequence ID" value="MCD9646639.1"/>
    <property type="molecule type" value="Genomic_DNA"/>
</dbReference>
<organism evidence="1 2">
    <name type="scientific">Datura stramonium</name>
    <name type="common">Jimsonweed</name>
    <name type="synonym">Common thornapple</name>
    <dbReference type="NCBI Taxonomy" id="4076"/>
    <lineage>
        <taxon>Eukaryota</taxon>
        <taxon>Viridiplantae</taxon>
        <taxon>Streptophyta</taxon>
        <taxon>Embryophyta</taxon>
        <taxon>Tracheophyta</taxon>
        <taxon>Spermatophyta</taxon>
        <taxon>Magnoliopsida</taxon>
        <taxon>eudicotyledons</taxon>
        <taxon>Gunneridae</taxon>
        <taxon>Pentapetalae</taxon>
        <taxon>asterids</taxon>
        <taxon>lamiids</taxon>
        <taxon>Solanales</taxon>
        <taxon>Solanaceae</taxon>
        <taxon>Solanoideae</taxon>
        <taxon>Datureae</taxon>
        <taxon>Datura</taxon>
    </lineage>
</organism>
<evidence type="ECO:0000313" key="1">
    <source>
        <dbReference type="EMBL" id="MCD9646639.1"/>
    </source>
</evidence>
<proteinExistence type="predicted"/>